<gene>
    <name evidence="1" type="ORF">GCM10017566_50690</name>
</gene>
<reference evidence="1" key="2">
    <citation type="submission" date="2020-09" db="EMBL/GenBank/DDBJ databases">
        <authorList>
            <person name="Sun Q."/>
            <person name="Zhou Y."/>
        </authorList>
    </citation>
    <scope>NUCLEOTIDE SEQUENCE</scope>
    <source>
        <strain evidence="1">CGMCC 4.7679</strain>
    </source>
</reference>
<dbReference type="EMBL" id="BNAV01000008">
    <property type="protein sequence ID" value="GHF70736.1"/>
    <property type="molecule type" value="Genomic_DNA"/>
</dbReference>
<reference evidence="1" key="1">
    <citation type="journal article" date="2014" name="Int. J. Syst. Evol. Microbiol.">
        <title>Complete genome sequence of Corynebacterium casei LMG S-19264T (=DSM 44701T), isolated from a smear-ripened cheese.</title>
        <authorList>
            <consortium name="US DOE Joint Genome Institute (JGI-PGF)"/>
            <person name="Walter F."/>
            <person name="Albersmeier A."/>
            <person name="Kalinowski J."/>
            <person name="Ruckert C."/>
        </authorList>
    </citation>
    <scope>NUCLEOTIDE SEQUENCE</scope>
    <source>
        <strain evidence="1">CGMCC 4.7679</strain>
    </source>
</reference>
<sequence>MRDRGRRLRTFRLLGHAQHVGHVAGPQRGVPAGLEKMFRHAGRDLREPRPEGFGIRMERLVEAAELAGNVVLGPPR</sequence>
<dbReference type="Proteomes" id="UP000658656">
    <property type="component" value="Unassembled WGS sequence"/>
</dbReference>
<evidence type="ECO:0000313" key="2">
    <source>
        <dbReference type="Proteomes" id="UP000658656"/>
    </source>
</evidence>
<evidence type="ECO:0000313" key="1">
    <source>
        <dbReference type="EMBL" id="GHF70736.1"/>
    </source>
</evidence>
<organism evidence="1 2">
    <name type="scientific">Amycolatopsis bartoniae</name>
    <dbReference type="NCBI Taxonomy" id="941986"/>
    <lineage>
        <taxon>Bacteria</taxon>
        <taxon>Bacillati</taxon>
        <taxon>Actinomycetota</taxon>
        <taxon>Actinomycetes</taxon>
        <taxon>Pseudonocardiales</taxon>
        <taxon>Pseudonocardiaceae</taxon>
        <taxon>Amycolatopsis</taxon>
    </lineage>
</organism>
<keyword evidence="2" id="KW-1185">Reference proteome</keyword>
<name>A0A8H9IVH6_9PSEU</name>
<accession>A0A8H9IVH6</accession>
<protein>
    <submittedName>
        <fullName evidence="1">Uncharacterized protein</fullName>
    </submittedName>
</protein>
<comment type="caution">
    <text evidence="1">The sequence shown here is derived from an EMBL/GenBank/DDBJ whole genome shotgun (WGS) entry which is preliminary data.</text>
</comment>
<dbReference type="AlphaFoldDB" id="A0A8H9IVH6"/>
<proteinExistence type="predicted"/>